<evidence type="ECO:0000256" key="7">
    <source>
        <dbReference type="ARBA" id="ARBA00022729"/>
    </source>
</evidence>
<keyword evidence="6 20" id="KW-0812">Transmembrane</keyword>
<evidence type="ECO:0000256" key="10">
    <source>
        <dbReference type="ARBA" id="ARBA00023018"/>
    </source>
</evidence>
<keyword evidence="9 20" id="KW-1133">Transmembrane helix</keyword>
<dbReference type="Proteomes" id="UP000198287">
    <property type="component" value="Unassembled WGS sequence"/>
</dbReference>
<keyword evidence="13" id="KW-0966">Cell projection</keyword>
<dbReference type="GO" id="GO:0005886">
    <property type="term" value="C:plasma membrane"/>
    <property type="evidence" value="ECO:0007669"/>
    <property type="project" value="UniProtKB-SubCell"/>
</dbReference>
<feature type="transmembrane region" description="Helical" evidence="20">
    <location>
        <begin position="507"/>
        <end position="534"/>
    </location>
</feature>
<keyword evidence="14" id="KW-0968">Cytoplasmic vesicle</keyword>
<evidence type="ECO:0000259" key="22">
    <source>
        <dbReference type="Pfam" id="PF01299"/>
    </source>
</evidence>
<name>A0A226F0R4_FOLCA</name>
<evidence type="ECO:0000256" key="21">
    <source>
        <dbReference type="SAM" id="SignalP"/>
    </source>
</evidence>
<feature type="signal peptide" evidence="21">
    <location>
        <begin position="1"/>
        <end position="25"/>
    </location>
</feature>
<proteinExistence type="inferred from homology"/>
<keyword evidence="11 20" id="KW-0472">Membrane</keyword>
<comment type="function">
    <text evidence="16">Plays a role in short-term synaptic plasticity in a subset of GABAergic neurons in the brain.</text>
</comment>
<dbReference type="EMBL" id="LNIX01000001">
    <property type="protein sequence ID" value="OXA63017.1"/>
    <property type="molecule type" value="Genomic_DNA"/>
</dbReference>
<keyword evidence="24" id="KW-1185">Reference proteome</keyword>
<evidence type="ECO:0000256" key="14">
    <source>
        <dbReference type="ARBA" id="ARBA00023329"/>
    </source>
</evidence>
<keyword evidence="10" id="KW-0770">Synapse</keyword>
<evidence type="ECO:0000313" key="23">
    <source>
        <dbReference type="EMBL" id="OXA63017.1"/>
    </source>
</evidence>
<comment type="caution">
    <text evidence="23">The sequence shown here is derived from an EMBL/GenBank/DDBJ whole genome shotgun (WGS) entry which is preliminary data.</text>
</comment>
<gene>
    <name evidence="23" type="ORF">Fcan01_00797</name>
</gene>
<feature type="domain" description="Lysosome-associated membrane glycoprotein 2-like luminal" evidence="22">
    <location>
        <begin position="180"/>
        <end position="333"/>
    </location>
</feature>
<dbReference type="PANTHER" id="PTHR11506:SF35">
    <property type="entry name" value="LYSOSOME-ASSOCIATED MEMBRANE GLYCOPROTEIN 5"/>
    <property type="match status" value="1"/>
</dbReference>
<evidence type="ECO:0000256" key="2">
    <source>
        <dbReference type="ARBA" id="ARBA00004158"/>
    </source>
</evidence>
<evidence type="ECO:0000256" key="1">
    <source>
        <dbReference type="ARBA" id="ARBA00004151"/>
    </source>
</evidence>
<evidence type="ECO:0000256" key="20">
    <source>
        <dbReference type="SAM" id="Phobius"/>
    </source>
</evidence>
<evidence type="ECO:0000256" key="3">
    <source>
        <dbReference type="ARBA" id="ARBA00004172"/>
    </source>
</evidence>
<dbReference type="InterPro" id="IPR002000">
    <property type="entry name" value="Lysosome-assoc_membr_glycop"/>
</dbReference>
<evidence type="ECO:0000256" key="9">
    <source>
        <dbReference type="ARBA" id="ARBA00022989"/>
    </source>
</evidence>
<dbReference type="PANTHER" id="PTHR11506">
    <property type="entry name" value="LYSOSOME-ASSOCIATED MEMBRANE GLYCOPROTEIN"/>
    <property type="match status" value="1"/>
</dbReference>
<evidence type="ECO:0000256" key="11">
    <source>
        <dbReference type="ARBA" id="ARBA00023136"/>
    </source>
</evidence>
<dbReference type="InterPro" id="IPR048528">
    <property type="entry name" value="Lamp2-like_luminal"/>
</dbReference>
<keyword evidence="7 21" id="KW-0732">Signal</keyword>
<evidence type="ECO:0000256" key="19">
    <source>
        <dbReference type="ARBA" id="ARBA00076257"/>
    </source>
</evidence>
<organism evidence="23 24">
    <name type="scientific">Folsomia candida</name>
    <name type="common">Springtail</name>
    <dbReference type="NCBI Taxonomy" id="158441"/>
    <lineage>
        <taxon>Eukaryota</taxon>
        <taxon>Metazoa</taxon>
        <taxon>Ecdysozoa</taxon>
        <taxon>Arthropoda</taxon>
        <taxon>Hexapoda</taxon>
        <taxon>Collembola</taxon>
        <taxon>Entomobryomorpha</taxon>
        <taxon>Isotomoidea</taxon>
        <taxon>Isotomidae</taxon>
        <taxon>Proisotominae</taxon>
        <taxon>Folsomia</taxon>
    </lineage>
</organism>
<dbReference type="GO" id="GO:0031902">
    <property type="term" value="C:late endosome membrane"/>
    <property type="evidence" value="ECO:0007669"/>
    <property type="project" value="TreeGrafter"/>
</dbReference>
<dbReference type="Pfam" id="PF01299">
    <property type="entry name" value="Lamp2-like_luminal"/>
    <property type="match status" value="1"/>
</dbReference>
<keyword evidence="12" id="KW-0325">Glycoprotein</keyword>
<evidence type="ECO:0000256" key="16">
    <source>
        <dbReference type="ARBA" id="ARBA00053950"/>
    </source>
</evidence>
<evidence type="ECO:0000256" key="18">
    <source>
        <dbReference type="ARBA" id="ARBA00074379"/>
    </source>
</evidence>
<evidence type="ECO:0000313" key="24">
    <source>
        <dbReference type="Proteomes" id="UP000198287"/>
    </source>
</evidence>
<sequence>MSSSTGNPVFVNLLLLLFLITEGFSQPTATQFPSNEDNYILKDKNGVACIMIHSAFEIQYNPPGVNIMTFPLPVGHVTVTGDCDGGKLHLSWNASHIQNKNWIEFSFRKNESHYSLQNFTGIIYTPQDFISFVALQPMASMVTPLLQYSYKCEELYLTATSKSSLETAPRYHPARFFPDNVEDYIVRDANGSACIILQSAIQISFPYYDANHTRHLESVDPYLNTLTDTSGNCSLGVIKLSWPVDNGNFGHVAFNFTKVKQGTHFALQNVSGQFYLPGGDKFQKAYFHFEHNLKRHVMFETPLDHSYHCEEVVTIAGNNFTIRLAHLKVQAFREIACIKIQAAVEIQLRLPMKPTIVISLPDGCVAVGGNCALGILDLLWDAEDLNMIRFYFAKNETHYNLQNVTCRIWKDPSIFTNETDPDPKRTHFEFESVKPLHDLVTPKLNYSYTCQDVYLPGNNYGTLATHNFRMEAFRQTQPGYEDFSPAINCNNAYPAFQTKQHQKIRSAWVKFGVLVMILLCVIGPVTCFLLVFYVGRPQYNAPRRSIFRRIY</sequence>
<dbReference type="AlphaFoldDB" id="A0A226F0R4"/>
<evidence type="ECO:0000256" key="12">
    <source>
        <dbReference type="ARBA" id="ARBA00023180"/>
    </source>
</evidence>
<protein>
    <recommendedName>
        <fullName evidence="18">Lysosome-associated membrane glycoprotein 5</fullName>
    </recommendedName>
    <alternativeName>
        <fullName evidence="19">Lysosome-associated membrane protein 5</fullName>
    </alternativeName>
</protein>
<evidence type="ECO:0000256" key="5">
    <source>
        <dbReference type="ARBA" id="ARBA00009644"/>
    </source>
</evidence>
<feature type="chain" id="PRO_5012691671" description="Lysosome-associated membrane glycoprotein 5" evidence="21">
    <location>
        <begin position="26"/>
        <end position="551"/>
    </location>
</feature>
<dbReference type="Gene3D" id="2.40.160.110">
    <property type="match status" value="3"/>
</dbReference>
<evidence type="ECO:0000256" key="6">
    <source>
        <dbReference type="ARBA" id="ARBA00022692"/>
    </source>
</evidence>
<comment type="subcellular location">
    <subcellularLocation>
        <location evidence="4">Cell projection</location>
        <location evidence="4">Dendrite</location>
    </subcellularLocation>
    <subcellularLocation>
        <location evidence="17">Cell projection</location>
        <location evidence="17">Growth cone membrane</location>
        <topology evidence="17">Single-pass type I membrane protein</topology>
    </subcellularLocation>
    <subcellularLocation>
        <location evidence="15">Cytoplasmic vesicle</location>
        <location evidence="15">Secretory vesicle</location>
        <location evidence="15">Synaptic vesicle membrane</location>
        <topology evidence="15">Single-pass type I membrane protein</topology>
    </subcellularLocation>
    <subcellularLocation>
        <location evidence="2">Early endosome membrane</location>
        <topology evidence="2">Single-pass type I membrane protein</topology>
    </subcellularLocation>
    <subcellularLocation>
        <location evidence="1">Endoplasmic reticulum-Golgi intermediate compartment membrane</location>
        <topology evidence="1">Single-pass type I membrane protein</topology>
    </subcellularLocation>
    <subcellularLocation>
        <location evidence="3">Recycling endosome</location>
    </subcellularLocation>
</comment>
<evidence type="ECO:0000256" key="4">
    <source>
        <dbReference type="ARBA" id="ARBA00004279"/>
    </source>
</evidence>
<evidence type="ECO:0000256" key="15">
    <source>
        <dbReference type="ARBA" id="ARBA00029428"/>
    </source>
</evidence>
<dbReference type="GO" id="GO:0072594">
    <property type="term" value="P:establishment of protein localization to organelle"/>
    <property type="evidence" value="ECO:0007669"/>
    <property type="project" value="TreeGrafter"/>
</dbReference>
<evidence type="ECO:0000256" key="13">
    <source>
        <dbReference type="ARBA" id="ARBA00023273"/>
    </source>
</evidence>
<evidence type="ECO:0000256" key="8">
    <source>
        <dbReference type="ARBA" id="ARBA00022753"/>
    </source>
</evidence>
<keyword evidence="8" id="KW-0967">Endosome</keyword>
<dbReference type="GO" id="GO:0005765">
    <property type="term" value="C:lysosomal membrane"/>
    <property type="evidence" value="ECO:0007669"/>
    <property type="project" value="TreeGrafter"/>
</dbReference>
<evidence type="ECO:0000256" key="17">
    <source>
        <dbReference type="ARBA" id="ARBA00060492"/>
    </source>
</evidence>
<reference evidence="23 24" key="1">
    <citation type="submission" date="2015-12" db="EMBL/GenBank/DDBJ databases">
        <title>The genome of Folsomia candida.</title>
        <authorList>
            <person name="Faddeeva A."/>
            <person name="Derks M.F."/>
            <person name="Anvar Y."/>
            <person name="Smit S."/>
            <person name="Van Straalen N."/>
            <person name="Roelofs D."/>
        </authorList>
    </citation>
    <scope>NUCLEOTIDE SEQUENCE [LARGE SCALE GENOMIC DNA]</scope>
    <source>
        <strain evidence="23 24">VU population</strain>
        <tissue evidence="23">Whole body</tissue>
    </source>
</reference>
<comment type="similarity">
    <text evidence="5">Belongs to the LAMP family.</text>
</comment>
<accession>A0A226F0R4</accession>